<dbReference type="Proteomes" id="UP000823388">
    <property type="component" value="Chromosome 6N"/>
</dbReference>
<sequence>MLLLLEKTVIHSKYSSYLVLQFKSRSSTCYGDVPVCKDGFDDMTSAHQICVPRMRNLLSRPLARLRGHTSETLLETLDQFDLTLSENTSAIQASVNSIVRAPIHLAEKLQPVIEELISAQTSLSGPNPIGEPSRSNNCGDEDDFVDTHTGNTNLCLQIGFIFFKIFHHSKLFCFPYFLVLQVFEDAPSVTRAPGTAHRHHINRGDFIPDCSHTGMHRCLQHSIICNTFGHDL</sequence>
<dbReference type="EMBL" id="CM029048">
    <property type="protein sequence ID" value="KAG2577561.1"/>
    <property type="molecule type" value="Genomic_DNA"/>
</dbReference>
<evidence type="ECO:0000313" key="1">
    <source>
        <dbReference type="EMBL" id="KAG2577561.1"/>
    </source>
</evidence>
<protein>
    <submittedName>
        <fullName evidence="1">Uncharacterized protein</fullName>
    </submittedName>
</protein>
<name>A0A8T0QWI2_PANVG</name>
<keyword evidence="2" id="KW-1185">Reference proteome</keyword>
<reference evidence="1" key="1">
    <citation type="submission" date="2020-05" db="EMBL/GenBank/DDBJ databases">
        <title>WGS assembly of Panicum virgatum.</title>
        <authorList>
            <person name="Lovell J.T."/>
            <person name="Jenkins J."/>
            <person name="Shu S."/>
            <person name="Juenger T.E."/>
            <person name="Schmutz J."/>
        </authorList>
    </citation>
    <scope>NUCLEOTIDE SEQUENCE</scope>
    <source>
        <strain evidence="1">AP13</strain>
    </source>
</reference>
<proteinExistence type="predicted"/>
<organism evidence="1 2">
    <name type="scientific">Panicum virgatum</name>
    <name type="common">Blackwell switchgrass</name>
    <dbReference type="NCBI Taxonomy" id="38727"/>
    <lineage>
        <taxon>Eukaryota</taxon>
        <taxon>Viridiplantae</taxon>
        <taxon>Streptophyta</taxon>
        <taxon>Embryophyta</taxon>
        <taxon>Tracheophyta</taxon>
        <taxon>Spermatophyta</taxon>
        <taxon>Magnoliopsida</taxon>
        <taxon>Liliopsida</taxon>
        <taxon>Poales</taxon>
        <taxon>Poaceae</taxon>
        <taxon>PACMAD clade</taxon>
        <taxon>Panicoideae</taxon>
        <taxon>Panicodae</taxon>
        <taxon>Paniceae</taxon>
        <taxon>Panicinae</taxon>
        <taxon>Panicum</taxon>
        <taxon>Panicum sect. Hiantes</taxon>
    </lineage>
</organism>
<gene>
    <name evidence="1" type="ORF">PVAP13_6NG210603</name>
</gene>
<comment type="caution">
    <text evidence="1">The sequence shown here is derived from an EMBL/GenBank/DDBJ whole genome shotgun (WGS) entry which is preliminary data.</text>
</comment>
<evidence type="ECO:0000313" key="2">
    <source>
        <dbReference type="Proteomes" id="UP000823388"/>
    </source>
</evidence>
<accession>A0A8T0QWI2</accession>
<dbReference type="AlphaFoldDB" id="A0A8T0QWI2"/>